<gene>
    <name evidence="1" type="ORF">FIBSPDRAFT_963501</name>
</gene>
<accession>A0A165YXR3</accession>
<name>A0A165YXR3_9AGAM</name>
<evidence type="ECO:0000313" key="1">
    <source>
        <dbReference type="EMBL" id="KZP10030.1"/>
    </source>
</evidence>
<organism evidence="1 2">
    <name type="scientific">Athelia psychrophila</name>
    <dbReference type="NCBI Taxonomy" id="1759441"/>
    <lineage>
        <taxon>Eukaryota</taxon>
        <taxon>Fungi</taxon>
        <taxon>Dikarya</taxon>
        <taxon>Basidiomycota</taxon>
        <taxon>Agaricomycotina</taxon>
        <taxon>Agaricomycetes</taxon>
        <taxon>Agaricomycetidae</taxon>
        <taxon>Atheliales</taxon>
        <taxon>Atheliaceae</taxon>
        <taxon>Athelia</taxon>
    </lineage>
</organism>
<dbReference type="EMBL" id="KV417688">
    <property type="protein sequence ID" value="KZP10030.1"/>
    <property type="molecule type" value="Genomic_DNA"/>
</dbReference>
<protein>
    <submittedName>
        <fullName evidence="1">Uncharacterized protein</fullName>
    </submittedName>
</protein>
<evidence type="ECO:0000313" key="2">
    <source>
        <dbReference type="Proteomes" id="UP000076532"/>
    </source>
</evidence>
<proteinExistence type="predicted"/>
<dbReference type="OrthoDB" id="3054978at2759"/>
<dbReference type="AlphaFoldDB" id="A0A165YXR3"/>
<reference evidence="1 2" key="1">
    <citation type="journal article" date="2016" name="Mol. Biol. Evol.">
        <title>Comparative Genomics of Early-Diverging Mushroom-Forming Fungi Provides Insights into the Origins of Lignocellulose Decay Capabilities.</title>
        <authorList>
            <person name="Nagy L.G."/>
            <person name="Riley R."/>
            <person name="Tritt A."/>
            <person name="Adam C."/>
            <person name="Daum C."/>
            <person name="Floudas D."/>
            <person name="Sun H."/>
            <person name="Yadav J.S."/>
            <person name="Pangilinan J."/>
            <person name="Larsson K.H."/>
            <person name="Matsuura K."/>
            <person name="Barry K."/>
            <person name="Labutti K."/>
            <person name="Kuo R."/>
            <person name="Ohm R.A."/>
            <person name="Bhattacharya S.S."/>
            <person name="Shirouzu T."/>
            <person name="Yoshinaga Y."/>
            <person name="Martin F.M."/>
            <person name="Grigoriev I.V."/>
            <person name="Hibbett D.S."/>
        </authorList>
    </citation>
    <scope>NUCLEOTIDE SEQUENCE [LARGE SCALE GENOMIC DNA]</scope>
    <source>
        <strain evidence="1 2">CBS 109695</strain>
    </source>
</reference>
<sequence length="179" mass="19712">MEGLMETLNQCSECGLCGTTLTSPCGTCKRKVHEENGTLDATSLSAQNQRRHQINSRLTRGGLAVAPGLATPFKELVNLRANNAGSSNFFTVFVEVRRSSAPASVDKILGKTCVPRSESTTFLALRAMLVEELNPKWTRNHTYDLRVDEVEIRARGNITLAGDVDFDTLRKFIFNPPLV</sequence>
<keyword evidence="2" id="KW-1185">Reference proteome</keyword>
<dbReference type="Proteomes" id="UP000076532">
    <property type="component" value="Unassembled WGS sequence"/>
</dbReference>